<dbReference type="Proteomes" id="UP000035444">
    <property type="component" value="Unassembled WGS sequence"/>
</dbReference>
<dbReference type="EMBL" id="LAQL01000017">
    <property type="protein sequence ID" value="KLN59277.1"/>
    <property type="molecule type" value="Genomic_DNA"/>
</dbReference>
<protein>
    <submittedName>
        <fullName evidence="2">Uncharacterized protein</fullName>
    </submittedName>
</protein>
<keyword evidence="1" id="KW-0732">Signal</keyword>
<dbReference type="RefSeq" id="WP_047765690.1">
    <property type="nucleotide sequence ID" value="NZ_LAQL01000017.1"/>
</dbReference>
<organism evidence="2 3">
    <name type="scientific">Kiloniella spongiae</name>
    <dbReference type="NCBI Taxonomy" id="1489064"/>
    <lineage>
        <taxon>Bacteria</taxon>
        <taxon>Pseudomonadati</taxon>
        <taxon>Pseudomonadota</taxon>
        <taxon>Alphaproteobacteria</taxon>
        <taxon>Rhodospirillales</taxon>
        <taxon>Kiloniellaceae</taxon>
        <taxon>Kiloniella</taxon>
    </lineage>
</organism>
<feature type="signal peptide" evidence="1">
    <location>
        <begin position="1"/>
        <end position="27"/>
    </location>
</feature>
<evidence type="ECO:0000256" key="1">
    <source>
        <dbReference type="SAM" id="SignalP"/>
    </source>
</evidence>
<accession>A0A0H2MEV9</accession>
<dbReference type="AlphaFoldDB" id="A0A0H2MEV9"/>
<name>A0A0H2MEV9_9PROT</name>
<sequence>MKHFTSPALIASSTLFLGSILILPANAAAPNPYPTQVKEVLTKYNVDQSSIKSQTTLERGTSNDRRQRIEGYDTFIRFHNCKGYLKIAQHRFGHVKQIFTRGECKVPGIDSF</sequence>
<reference evidence="2 3" key="1">
    <citation type="submission" date="2015-03" db="EMBL/GenBank/DDBJ databases">
        <title>Genome Sequence of Kiloniella spongiae MEBiC09566, isolated from a marine sponge.</title>
        <authorList>
            <person name="Shao Z."/>
            <person name="Wang L."/>
            <person name="Li X."/>
        </authorList>
    </citation>
    <scope>NUCLEOTIDE SEQUENCE [LARGE SCALE GENOMIC DNA]</scope>
    <source>
        <strain evidence="2 3">MEBiC09566</strain>
    </source>
</reference>
<comment type="caution">
    <text evidence="2">The sequence shown here is derived from an EMBL/GenBank/DDBJ whole genome shotgun (WGS) entry which is preliminary data.</text>
</comment>
<evidence type="ECO:0000313" key="2">
    <source>
        <dbReference type="EMBL" id="KLN59277.1"/>
    </source>
</evidence>
<dbReference type="OrthoDB" id="8480993at2"/>
<feature type="chain" id="PRO_5002596820" evidence="1">
    <location>
        <begin position="28"/>
        <end position="112"/>
    </location>
</feature>
<keyword evidence="3" id="KW-1185">Reference proteome</keyword>
<proteinExistence type="predicted"/>
<gene>
    <name evidence="2" type="ORF">WH96_18350</name>
</gene>
<evidence type="ECO:0000313" key="3">
    <source>
        <dbReference type="Proteomes" id="UP000035444"/>
    </source>
</evidence>